<dbReference type="SUPFAM" id="SSF53474">
    <property type="entry name" value="alpha/beta-Hydrolases"/>
    <property type="match status" value="1"/>
</dbReference>
<keyword evidence="3" id="KW-1185">Reference proteome</keyword>
<dbReference type="InterPro" id="IPR051340">
    <property type="entry name" value="Haloalkane_dehalogenase"/>
</dbReference>
<dbReference type="PRINTS" id="PR00111">
    <property type="entry name" value="ABHYDROLASE"/>
</dbReference>
<evidence type="ECO:0000313" key="2">
    <source>
        <dbReference type="EMBL" id="QYD72796.1"/>
    </source>
</evidence>
<protein>
    <submittedName>
        <fullName evidence="2">Alpha/beta hydrolase</fullName>
    </submittedName>
</protein>
<accession>A0ABX8UVW2</accession>
<dbReference type="EMBL" id="CP080096">
    <property type="protein sequence ID" value="QYD72796.1"/>
    <property type="molecule type" value="Genomic_DNA"/>
</dbReference>
<dbReference type="Proteomes" id="UP000826462">
    <property type="component" value="Chromosome 2"/>
</dbReference>
<dbReference type="PANTHER" id="PTHR42977">
    <property type="entry name" value="HYDROLASE-RELATED"/>
    <property type="match status" value="1"/>
</dbReference>
<gene>
    <name evidence="2" type="ORF">KZJ38_24195</name>
</gene>
<sequence>MEINGASIFYREAGAPGAPVVLLLPGWPSSSAMFRDLIRELSVNYHVFAPDYPGFGNSDVPDRSHTPYTFDALGEVISKFIDKVGIGQYVLYATDFGGLVGYRVMMKTPHRMKALIAQNNPLFLGASPWFGPLVPYWKDGTADSREKVRQHYLTLDVIRDLYVSGVRDTSLTDPNQWQIDFFSLQRPGAADTSLDLLYDIRTNGPALKSAQDYLRAQKPPTLVVSGKNDILFPADSQQRYREVVPNAEIHLTDSGHCALADKSDEIAGRIHDFLGRVL</sequence>
<evidence type="ECO:0000313" key="3">
    <source>
        <dbReference type="Proteomes" id="UP000826462"/>
    </source>
</evidence>
<name>A0ABX8UVW2_9BURK</name>
<dbReference type="Pfam" id="PF00561">
    <property type="entry name" value="Abhydrolase_1"/>
    <property type="match status" value="1"/>
</dbReference>
<feature type="domain" description="AB hydrolase-1" evidence="1">
    <location>
        <begin position="19"/>
        <end position="262"/>
    </location>
</feature>
<evidence type="ECO:0000259" key="1">
    <source>
        <dbReference type="Pfam" id="PF00561"/>
    </source>
</evidence>
<keyword evidence="2" id="KW-0378">Hydrolase</keyword>
<proteinExistence type="predicted"/>
<dbReference type="Gene3D" id="3.40.50.1820">
    <property type="entry name" value="alpha/beta hydrolase"/>
    <property type="match status" value="1"/>
</dbReference>
<dbReference type="PANTHER" id="PTHR42977:SF1">
    <property type="entry name" value="BLR6576 PROTEIN"/>
    <property type="match status" value="1"/>
</dbReference>
<dbReference type="InterPro" id="IPR000639">
    <property type="entry name" value="Epox_hydrolase-like"/>
</dbReference>
<dbReference type="GO" id="GO:0016787">
    <property type="term" value="F:hydrolase activity"/>
    <property type="evidence" value="ECO:0007669"/>
    <property type="project" value="UniProtKB-KW"/>
</dbReference>
<reference evidence="2 3" key="1">
    <citation type="submission" date="2021-07" db="EMBL/GenBank/DDBJ databases">
        <title>Paraburkholderia edwinii protects Aspergillus sp. from phenazines by acting as a toxin sponge.</title>
        <authorList>
            <person name="Dahlstrom K.M."/>
            <person name="Newman D.K."/>
        </authorList>
    </citation>
    <scope>NUCLEOTIDE SEQUENCE [LARGE SCALE GENOMIC DNA]</scope>
    <source>
        <strain evidence="2 3">Pe01</strain>
    </source>
</reference>
<dbReference type="PRINTS" id="PR00412">
    <property type="entry name" value="EPOXHYDRLASE"/>
</dbReference>
<dbReference type="RefSeq" id="WP_219802218.1">
    <property type="nucleotide sequence ID" value="NZ_CP080096.1"/>
</dbReference>
<dbReference type="InterPro" id="IPR000073">
    <property type="entry name" value="AB_hydrolase_1"/>
</dbReference>
<dbReference type="InterPro" id="IPR029058">
    <property type="entry name" value="AB_hydrolase_fold"/>
</dbReference>
<organism evidence="2 3">
    <name type="scientific">Paraburkholderia edwinii</name>
    <dbReference type="NCBI Taxonomy" id="2861782"/>
    <lineage>
        <taxon>Bacteria</taxon>
        <taxon>Pseudomonadati</taxon>
        <taxon>Pseudomonadota</taxon>
        <taxon>Betaproteobacteria</taxon>
        <taxon>Burkholderiales</taxon>
        <taxon>Burkholderiaceae</taxon>
        <taxon>Paraburkholderia</taxon>
    </lineage>
</organism>